<keyword evidence="2" id="KW-0732">Signal</keyword>
<keyword evidence="1" id="KW-0812">Transmembrane</keyword>
<feature type="transmembrane region" description="Helical" evidence="1">
    <location>
        <begin position="47"/>
        <end position="69"/>
    </location>
</feature>
<name>A0A1D8KCP2_9GAMM</name>
<organism evidence="3 4">
    <name type="scientific">Acidihalobacter aeolianus</name>
    <dbReference type="NCBI Taxonomy" id="2792603"/>
    <lineage>
        <taxon>Bacteria</taxon>
        <taxon>Pseudomonadati</taxon>
        <taxon>Pseudomonadota</taxon>
        <taxon>Gammaproteobacteria</taxon>
        <taxon>Chromatiales</taxon>
        <taxon>Ectothiorhodospiraceae</taxon>
        <taxon>Acidihalobacter</taxon>
    </lineage>
</organism>
<geneLocation type="plasmid" evidence="4">
    <name>papv6</name>
</geneLocation>
<evidence type="ECO:0000256" key="2">
    <source>
        <dbReference type="SAM" id="SignalP"/>
    </source>
</evidence>
<feature type="signal peptide" evidence="2">
    <location>
        <begin position="1"/>
        <end position="24"/>
    </location>
</feature>
<evidence type="ECO:0000313" key="3">
    <source>
        <dbReference type="EMBL" id="AOV18716.1"/>
    </source>
</evidence>
<keyword evidence="1" id="KW-0472">Membrane</keyword>
<evidence type="ECO:0000256" key="1">
    <source>
        <dbReference type="SAM" id="Phobius"/>
    </source>
</evidence>
<gene>
    <name evidence="3" type="ORF">BJI67_15845</name>
</gene>
<accession>A0A1D8KCP2</accession>
<evidence type="ECO:0000313" key="4">
    <source>
        <dbReference type="Proteomes" id="UP000095342"/>
    </source>
</evidence>
<feature type="chain" id="PRO_5009109857" description="Rap1a immunity protein domain-containing protein" evidence="2">
    <location>
        <begin position="25"/>
        <end position="127"/>
    </location>
</feature>
<keyword evidence="1" id="KW-1133">Transmembrane helix</keyword>
<keyword evidence="3" id="KW-0614">Plasmid</keyword>
<dbReference type="Proteomes" id="UP000095342">
    <property type="component" value="Plasmid pAPV6"/>
</dbReference>
<evidence type="ECO:0008006" key="5">
    <source>
        <dbReference type="Google" id="ProtNLM"/>
    </source>
</evidence>
<reference evidence="3 4" key="1">
    <citation type="submission" date="2016-09" db="EMBL/GenBank/DDBJ databases">
        <title>Acidihalobacter prosperus V6 (DSM14174).</title>
        <authorList>
            <person name="Khaleque H.N."/>
            <person name="Ramsay J.P."/>
            <person name="Murphy R.J.T."/>
            <person name="Kaksonen A.H."/>
            <person name="Boxall N.J."/>
            <person name="Watkin E.L.J."/>
        </authorList>
    </citation>
    <scope>NUCLEOTIDE SEQUENCE [LARGE SCALE GENOMIC DNA]</scope>
    <source>
        <strain evidence="3 4">V6</strain>
        <plasmid evidence="4">papv6</plasmid>
    </source>
</reference>
<sequence length="127" mass="14304">MRWFMWKTWLVGLILLSATGSAAAIEEMPIMNCADWINYRTSSDQGLQAIAAFYLAGAMNGIALTQAAYDNINKLPKFEPLSELGAPAQAYYWMDNYCRQHPLSDVMTGAINLYTVLEKRLHQDQGH</sequence>
<dbReference type="AlphaFoldDB" id="A0A1D8KCP2"/>
<protein>
    <recommendedName>
        <fullName evidence="5">Rap1a immunity protein domain-containing protein</fullName>
    </recommendedName>
</protein>
<dbReference type="EMBL" id="CP017449">
    <property type="protein sequence ID" value="AOV18716.1"/>
    <property type="molecule type" value="Genomic_DNA"/>
</dbReference>
<proteinExistence type="predicted"/>
<dbReference type="KEGG" id="aaeo:BJI67_15845"/>
<keyword evidence="4" id="KW-1185">Reference proteome</keyword>